<keyword evidence="3" id="KW-0493">Microtubule</keyword>
<dbReference type="EMBL" id="PRFC01000258">
    <property type="protein sequence ID" value="PWU96427.1"/>
    <property type="molecule type" value="Genomic_DNA"/>
</dbReference>
<evidence type="ECO:0000256" key="1">
    <source>
        <dbReference type="ARBA" id="ARBA00004430"/>
    </source>
</evidence>
<evidence type="ECO:0000256" key="9">
    <source>
        <dbReference type="ARBA" id="ARBA00023175"/>
    </source>
</evidence>
<keyword evidence="10" id="KW-0206">Cytoskeleton</keyword>
<reference evidence="13 14" key="1">
    <citation type="journal article" date="2018" name="Microb. Genom.">
        <title>Expanding an expanded genome: long-read sequencing of Trypanosoma cruzi.</title>
        <authorList>
            <person name="Berna L."/>
            <person name="Rodriguez M."/>
            <person name="Chiribao M.L."/>
            <person name="Parodi-Talice A."/>
            <person name="Pita S."/>
            <person name="Rijo G."/>
            <person name="Alvarez-Valin F."/>
            <person name="Robello C."/>
        </authorList>
    </citation>
    <scope>NUCLEOTIDE SEQUENCE [LARGE SCALE GENOMIC DNA]</scope>
    <source>
        <strain evidence="13 14">TCC</strain>
    </source>
</reference>
<dbReference type="Gene3D" id="3.40.50.300">
    <property type="entry name" value="P-loop containing nucleotide triphosphate hydrolases"/>
    <property type="match status" value="1"/>
</dbReference>
<keyword evidence="4" id="KW-0547">Nucleotide-binding</keyword>
<protein>
    <submittedName>
        <fullName evidence="13">Putative dynein heavy chain</fullName>
    </submittedName>
</protein>
<name>A0A2V2VJ28_TRYCR</name>
<evidence type="ECO:0000256" key="2">
    <source>
        <dbReference type="ARBA" id="ARBA00022490"/>
    </source>
</evidence>
<dbReference type="GO" id="GO:0005874">
    <property type="term" value="C:microtubule"/>
    <property type="evidence" value="ECO:0007669"/>
    <property type="project" value="UniProtKB-KW"/>
</dbReference>
<evidence type="ECO:0000256" key="3">
    <source>
        <dbReference type="ARBA" id="ARBA00022701"/>
    </source>
</evidence>
<gene>
    <name evidence="13" type="ORF">C3747_258g14</name>
</gene>
<evidence type="ECO:0000256" key="8">
    <source>
        <dbReference type="ARBA" id="ARBA00023069"/>
    </source>
</evidence>
<dbReference type="InterPro" id="IPR027417">
    <property type="entry name" value="P-loop_NTPase"/>
</dbReference>
<comment type="caution">
    <text evidence="13">The sequence shown here is derived from an EMBL/GenBank/DDBJ whole genome shotgun (WGS) entry which is preliminary data.</text>
</comment>
<evidence type="ECO:0000313" key="14">
    <source>
        <dbReference type="Proteomes" id="UP000246078"/>
    </source>
</evidence>
<dbReference type="VEuPathDB" id="TriTrypDB:C3747_258g14"/>
<evidence type="ECO:0000256" key="5">
    <source>
        <dbReference type="ARBA" id="ARBA00022840"/>
    </source>
</evidence>
<evidence type="ECO:0000256" key="4">
    <source>
        <dbReference type="ARBA" id="ARBA00022741"/>
    </source>
</evidence>
<dbReference type="GO" id="GO:0030286">
    <property type="term" value="C:dynein complex"/>
    <property type="evidence" value="ECO:0007669"/>
    <property type="project" value="UniProtKB-KW"/>
</dbReference>
<proteinExistence type="predicted"/>
<evidence type="ECO:0000256" key="10">
    <source>
        <dbReference type="ARBA" id="ARBA00023212"/>
    </source>
</evidence>
<keyword evidence="5" id="KW-0067">ATP-binding</keyword>
<keyword evidence="7" id="KW-0175">Coiled coil</keyword>
<evidence type="ECO:0000256" key="7">
    <source>
        <dbReference type="ARBA" id="ARBA00023054"/>
    </source>
</evidence>
<keyword evidence="2" id="KW-0963">Cytoplasm</keyword>
<feature type="domain" description="Dynein heavy chain AAA module D4" evidence="12">
    <location>
        <begin position="54"/>
        <end position="259"/>
    </location>
</feature>
<dbReference type="GO" id="GO:0005524">
    <property type="term" value="F:ATP binding"/>
    <property type="evidence" value="ECO:0007669"/>
    <property type="project" value="UniProtKB-KW"/>
</dbReference>
<organism evidence="13 14">
    <name type="scientific">Trypanosoma cruzi</name>
    <dbReference type="NCBI Taxonomy" id="5693"/>
    <lineage>
        <taxon>Eukaryota</taxon>
        <taxon>Discoba</taxon>
        <taxon>Euglenozoa</taxon>
        <taxon>Kinetoplastea</taxon>
        <taxon>Metakinetoplastina</taxon>
        <taxon>Trypanosomatida</taxon>
        <taxon>Trypanosomatidae</taxon>
        <taxon>Trypanosoma</taxon>
        <taxon>Schizotrypanum</taxon>
    </lineage>
</organism>
<keyword evidence="6" id="KW-0243">Dynein</keyword>
<keyword evidence="11" id="KW-0966">Cell projection</keyword>
<dbReference type="Pfam" id="PF12780">
    <property type="entry name" value="AAA_8"/>
    <property type="match status" value="1"/>
</dbReference>
<evidence type="ECO:0000259" key="12">
    <source>
        <dbReference type="Pfam" id="PF12780"/>
    </source>
</evidence>
<dbReference type="GO" id="GO:0007018">
    <property type="term" value="P:microtubule-based movement"/>
    <property type="evidence" value="ECO:0007669"/>
    <property type="project" value="InterPro"/>
</dbReference>
<accession>A0A2V2VJ28</accession>
<dbReference type="InterPro" id="IPR024317">
    <property type="entry name" value="Dynein_heavy_chain_D4_dom"/>
</dbReference>
<dbReference type="GO" id="GO:0005930">
    <property type="term" value="C:axoneme"/>
    <property type="evidence" value="ECO:0007669"/>
    <property type="project" value="UniProtKB-SubCell"/>
</dbReference>
<comment type="subcellular location">
    <subcellularLocation>
        <location evidence="1">Cytoplasm</location>
        <location evidence="1">Cytoskeleton</location>
        <location evidence="1">Cilium axoneme</location>
    </subcellularLocation>
</comment>
<evidence type="ECO:0000256" key="11">
    <source>
        <dbReference type="ARBA" id="ARBA00023273"/>
    </source>
</evidence>
<dbReference type="VEuPathDB" id="TriTrypDB:TcCL_ESM12913"/>
<dbReference type="AlphaFoldDB" id="A0A2V2VJ28"/>
<evidence type="ECO:0000256" key="6">
    <source>
        <dbReference type="ARBA" id="ARBA00023017"/>
    </source>
</evidence>
<sequence length="261" mass="29928">MANYLRDPIIDPETGEIVEPAPRIYEPAPSMEALQERLLRFMRAHDEQSRVKQLKLVMFEAAVKNVSRISRVLSMPRGNLLLVGVGGSGKQSLTRLAAYVNSQDYATLVLSKGFGVNQLFDAIREQYIFAATKRPVTMLFTDNDIKQEIFLEYINSFLSNGEIAGLFASDQRDSAINDVRPVMKKDPFVKFDDMNEVLWNYFINRVRERLHFVLCFSPVGDKFRTRARKFPALVSSCVINWFFPWPKQALLDVSSRTLESF</sequence>
<keyword evidence="8" id="KW-0969">Cilium</keyword>
<dbReference type="GO" id="GO:0045505">
    <property type="term" value="F:dynein intermediate chain binding"/>
    <property type="evidence" value="ECO:0007669"/>
    <property type="project" value="InterPro"/>
</dbReference>
<dbReference type="InterPro" id="IPR026983">
    <property type="entry name" value="DHC"/>
</dbReference>
<dbReference type="PANTHER" id="PTHR46961">
    <property type="entry name" value="DYNEIN HEAVY CHAIN 1, AXONEMAL-LIKE PROTEIN"/>
    <property type="match status" value="1"/>
</dbReference>
<dbReference type="FunFam" id="3.40.50.300:FF:002141">
    <property type="entry name" value="Dynein heavy chain"/>
    <property type="match status" value="1"/>
</dbReference>
<dbReference type="Proteomes" id="UP000246078">
    <property type="component" value="Unassembled WGS sequence"/>
</dbReference>
<keyword evidence="9" id="KW-0505">Motor protein</keyword>
<evidence type="ECO:0000313" key="13">
    <source>
        <dbReference type="EMBL" id="PWU96427.1"/>
    </source>
</evidence>
<dbReference type="GO" id="GO:0051959">
    <property type="term" value="F:dynein light intermediate chain binding"/>
    <property type="evidence" value="ECO:0007669"/>
    <property type="project" value="InterPro"/>
</dbReference>
<dbReference type="SUPFAM" id="SSF52540">
    <property type="entry name" value="P-loop containing nucleoside triphosphate hydrolases"/>
    <property type="match status" value="1"/>
</dbReference>